<dbReference type="AlphaFoldDB" id="A0A2T7DHY5"/>
<proteinExistence type="predicted"/>
<keyword evidence="2" id="KW-1185">Reference proteome</keyword>
<sequence>MNKDLTRQAGPSEGRRAPLHRRWWMARDAAALRGFVGERVGMSPDGGQLRLPLTFGGLELEATYLHQVRSHRPRAQESRDPLVGNAWHLQSVTGQFLWSLDETPLDTVPGQ</sequence>
<evidence type="ECO:0000313" key="1">
    <source>
        <dbReference type="EMBL" id="PUZ55170.1"/>
    </source>
</evidence>
<name>A0A2T7DHY5_9POAL</name>
<evidence type="ECO:0000313" key="2">
    <source>
        <dbReference type="Proteomes" id="UP000244336"/>
    </source>
</evidence>
<accession>A0A2T7DHY5</accession>
<reference evidence="1 2" key="1">
    <citation type="submission" date="2018-04" db="EMBL/GenBank/DDBJ databases">
        <title>WGS assembly of Panicum hallii var. hallii HAL2.</title>
        <authorList>
            <person name="Lovell J."/>
            <person name="Jenkins J."/>
            <person name="Lowry D."/>
            <person name="Mamidi S."/>
            <person name="Sreedasyam A."/>
            <person name="Weng X."/>
            <person name="Barry K."/>
            <person name="Bonette J."/>
            <person name="Campitelli B."/>
            <person name="Daum C."/>
            <person name="Gordon S."/>
            <person name="Gould B."/>
            <person name="Lipzen A."/>
            <person name="MacQueen A."/>
            <person name="Palacio-Mejia J."/>
            <person name="Plott C."/>
            <person name="Shakirov E."/>
            <person name="Shu S."/>
            <person name="Yoshinaga Y."/>
            <person name="Zane M."/>
            <person name="Rokhsar D."/>
            <person name="Grimwood J."/>
            <person name="Schmutz J."/>
            <person name="Juenger T."/>
        </authorList>
    </citation>
    <scope>NUCLEOTIDE SEQUENCE [LARGE SCALE GENOMIC DNA]</scope>
    <source>
        <strain evidence="2">cv. HAL2</strain>
    </source>
</reference>
<protein>
    <submittedName>
        <fullName evidence="1">Uncharacterized protein</fullName>
    </submittedName>
</protein>
<organism evidence="1 2">
    <name type="scientific">Panicum hallii var. hallii</name>
    <dbReference type="NCBI Taxonomy" id="1504633"/>
    <lineage>
        <taxon>Eukaryota</taxon>
        <taxon>Viridiplantae</taxon>
        <taxon>Streptophyta</taxon>
        <taxon>Embryophyta</taxon>
        <taxon>Tracheophyta</taxon>
        <taxon>Spermatophyta</taxon>
        <taxon>Magnoliopsida</taxon>
        <taxon>Liliopsida</taxon>
        <taxon>Poales</taxon>
        <taxon>Poaceae</taxon>
        <taxon>PACMAD clade</taxon>
        <taxon>Panicoideae</taxon>
        <taxon>Panicodae</taxon>
        <taxon>Paniceae</taxon>
        <taxon>Panicinae</taxon>
        <taxon>Panicum</taxon>
        <taxon>Panicum sect. Panicum</taxon>
    </lineage>
</organism>
<dbReference type="Gramene" id="PUZ55170">
    <property type="protein sequence ID" value="PUZ55170"/>
    <property type="gene ID" value="GQ55_5G190500"/>
</dbReference>
<dbReference type="Proteomes" id="UP000244336">
    <property type="component" value="Chromosome 5"/>
</dbReference>
<gene>
    <name evidence="1" type="ORF">GQ55_5G190500</name>
</gene>
<dbReference type="EMBL" id="CM009753">
    <property type="protein sequence ID" value="PUZ55170.1"/>
    <property type="molecule type" value="Genomic_DNA"/>
</dbReference>